<feature type="compositionally biased region" description="Polar residues" evidence="1">
    <location>
        <begin position="52"/>
        <end position="94"/>
    </location>
</feature>
<feature type="compositionally biased region" description="Polar residues" evidence="1">
    <location>
        <begin position="229"/>
        <end position="242"/>
    </location>
</feature>
<feature type="domain" description="YTH" evidence="2">
    <location>
        <begin position="395"/>
        <end position="529"/>
    </location>
</feature>
<reference evidence="3 4" key="1">
    <citation type="journal article" date="2023" name="bioRxiv">
        <title>High-quality genome assemblies of four members of thePodospora anserinaspecies complex.</title>
        <authorList>
            <person name="Ament-Velasquez S.L."/>
            <person name="Vogan A.A."/>
            <person name="Wallerman O."/>
            <person name="Hartmann F."/>
            <person name="Gautier V."/>
            <person name="Silar P."/>
            <person name="Giraud T."/>
            <person name="Johannesson H."/>
        </authorList>
    </citation>
    <scope>NUCLEOTIDE SEQUENCE [LARGE SCALE GENOMIC DNA]</scope>
    <source>
        <strain evidence="3 4">CBS 112042</strain>
    </source>
</reference>
<protein>
    <recommendedName>
        <fullName evidence="2">YTH domain-containing protein</fullName>
    </recommendedName>
</protein>
<dbReference type="PROSITE" id="PS50882">
    <property type="entry name" value="YTH"/>
    <property type="match status" value="1"/>
</dbReference>
<name>A0ABR0FI90_9PEZI</name>
<feature type="compositionally biased region" description="Basic and acidic residues" evidence="1">
    <location>
        <begin position="274"/>
        <end position="324"/>
    </location>
</feature>
<comment type="caution">
    <text evidence="3">The sequence shown here is derived from an EMBL/GenBank/DDBJ whole genome shotgun (WGS) entry which is preliminary data.</text>
</comment>
<dbReference type="InterPro" id="IPR045168">
    <property type="entry name" value="YTH_prot"/>
</dbReference>
<dbReference type="Pfam" id="PF04146">
    <property type="entry name" value="YTH"/>
    <property type="match status" value="1"/>
</dbReference>
<feature type="region of interest" description="Disordered" evidence="1">
    <location>
        <begin position="19"/>
        <end position="94"/>
    </location>
</feature>
<dbReference type="EMBL" id="JAFFGZ010000006">
    <property type="protein sequence ID" value="KAK4643504.1"/>
    <property type="molecule type" value="Genomic_DNA"/>
</dbReference>
<proteinExistence type="predicted"/>
<dbReference type="RefSeq" id="XP_062732480.1">
    <property type="nucleotide sequence ID" value="XM_062879039.1"/>
</dbReference>
<gene>
    <name evidence="3" type="ORF">QC761_407560</name>
</gene>
<evidence type="ECO:0000256" key="1">
    <source>
        <dbReference type="SAM" id="MobiDB-lite"/>
    </source>
</evidence>
<feature type="region of interest" description="Disordered" evidence="1">
    <location>
        <begin position="272"/>
        <end position="387"/>
    </location>
</feature>
<evidence type="ECO:0000259" key="2">
    <source>
        <dbReference type="PROSITE" id="PS50882"/>
    </source>
</evidence>
<sequence length="567" mass="64871">MPGQLADLSSLDARSAALREKLSRSRRQNSTTISKESSKVSLGATDDDIQDLITSIRVTSGVNDDNPQPSSSSSDALSRNHQAHAANSTKYTSQEEVYTNTSQPLSFMNAVTSNHHGLPHCQETLVTRTTSSTGSQPHTGNVEVSSSASHAIQELLELAPDIKDWLEMTEYHNTEVRTVKLDRFRRLRDLAAKKKRLEEEERKLLEEAENDSWPRQPQNKATPAPLVTRVQSVSETRQSLPTPITPNKPEPEGKEITSAMFLTSGIMHTATKRAHPEEGADTQGRDKLPRTNHQDVQREDNNPVDESRRLELADSRSSHPRQDFGRPPPCWHNYKEPSNFQRSRSPPRGPSFRREYGDDRPQSRYDSYKGRRDSAHHDRENGRSRRLDFGRRGDTRFFIVKSFNEQNVEQCMEDNIWTTQAKNSSTFTEAFNQCRNVILFFSINQSGHFQGYARMTTAPSSKIPRPCWMKSLPWGTSEPFRLEWLSTTPLEFRRVRRVTNPLNEGLPVFVGKDGQEIETSVGQELLNEMDLERERRWDEDHRGRLVSDYQRDEDYHHGTMVKRESST</sequence>
<dbReference type="PANTHER" id="PTHR12357">
    <property type="entry name" value="YTH YT521-B HOMOLOGY DOMAIN-CONTAINING"/>
    <property type="match status" value="1"/>
</dbReference>
<dbReference type="Proteomes" id="UP001322138">
    <property type="component" value="Unassembled WGS sequence"/>
</dbReference>
<dbReference type="PANTHER" id="PTHR12357:SF3">
    <property type="entry name" value="YTH DOMAIN-CONTAINING PROTEIN 1"/>
    <property type="match status" value="1"/>
</dbReference>
<dbReference type="GeneID" id="87898521"/>
<feature type="region of interest" description="Disordered" evidence="1">
    <location>
        <begin position="205"/>
        <end position="253"/>
    </location>
</feature>
<organism evidence="3 4">
    <name type="scientific">Podospora bellae-mahoneyi</name>
    <dbReference type="NCBI Taxonomy" id="2093777"/>
    <lineage>
        <taxon>Eukaryota</taxon>
        <taxon>Fungi</taxon>
        <taxon>Dikarya</taxon>
        <taxon>Ascomycota</taxon>
        <taxon>Pezizomycotina</taxon>
        <taxon>Sordariomycetes</taxon>
        <taxon>Sordariomycetidae</taxon>
        <taxon>Sordariales</taxon>
        <taxon>Podosporaceae</taxon>
        <taxon>Podospora</taxon>
    </lineage>
</organism>
<dbReference type="CDD" id="cd21134">
    <property type="entry name" value="YTH"/>
    <property type="match status" value="1"/>
</dbReference>
<evidence type="ECO:0000313" key="4">
    <source>
        <dbReference type="Proteomes" id="UP001322138"/>
    </source>
</evidence>
<evidence type="ECO:0000313" key="3">
    <source>
        <dbReference type="EMBL" id="KAK4643504.1"/>
    </source>
</evidence>
<accession>A0ABR0FI90</accession>
<dbReference type="Gene3D" id="3.10.590.10">
    <property type="entry name" value="ph1033 like domains"/>
    <property type="match status" value="1"/>
</dbReference>
<feature type="compositionally biased region" description="Basic and acidic residues" evidence="1">
    <location>
        <begin position="352"/>
        <end position="387"/>
    </location>
</feature>
<keyword evidence="4" id="KW-1185">Reference proteome</keyword>
<dbReference type="InterPro" id="IPR007275">
    <property type="entry name" value="YTH_domain"/>
</dbReference>